<dbReference type="EMBL" id="JAVDUM010000017">
    <property type="protein sequence ID" value="MDR6868794.1"/>
    <property type="molecule type" value="Genomic_DNA"/>
</dbReference>
<protein>
    <recommendedName>
        <fullName evidence="3">Lipoprotein</fullName>
    </recommendedName>
</protein>
<dbReference type="Proteomes" id="UP001259347">
    <property type="component" value="Unassembled WGS sequence"/>
</dbReference>
<evidence type="ECO:0000313" key="2">
    <source>
        <dbReference type="Proteomes" id="UP001259347"/>
    </source>
</evidence>
<comment type="caution">
    <text evidence="1">The sequence shown here is derived from an EMBL/GenBank/DDBJ whole genome shotgun (WGS) entry which is preliminary data.</text>
</comment>
<name>A0ABU1SGP3_9MICO</name>
<evidence type="ECO:0008006" key="3">
    <source>
        <dbReference type="Google" id="ProtNLM"/>
    </source>
</evidence>
<gene>
    <name evidence="1" type="ORF">J2Y69_003418</name>
</gene>
<dbReference type="RefSeq" id="WP_310022954.1">
    <property type="nucleotide sequence ID" value="NZ_JAVDUM010000017.1"/>
</dbReference>
<proteinExistence type="predicted"/>
<organism evidence="1 2">
    <name type="scientific">Microbacterium resistens</name>
    <dbReference type="NCBI Taxonomy" id="156977"/>
    <lineage>
        <taxon>Bacteria</taxon>
        <taxon>Bacillati</taxon>
        <taxon>Actinomycetota</taxon>
        <taxon>Actinomycetes</taxon>
        <taxon>Micrococcales</taxon>
        <taxon>Microbacteriaceae</taxon>
        <taxon>Microbacterium</taxon>
    </lineage>
</organism>
<sequence length="237" mass="24842">MLKRISGLIVVLTAVGIGVTGCGTPAEPTLQRTYKPLSLQELREAKAEERAAAEEKRRADAGLIVQPGSATCTFNNVPEGATDGAVTTLGHLDTAQVQETADAYVVTFTGDFFDRSTRLTSDSILTLSVAFDGPEGAGTRTLTTLYYEGDLSFTGAHGDAGSKEEPLRTDASLRNGKFTATYPKSSANLAGFTPTTWEPSVSVMGAPSSDGAGHPLQFFRCGDGQSWEWLPAAGATG</sequence>
<accession>A0ABU1SGP3</accession>
<reference evidence="1 2" key="1">
    <citation type="submission" date="2023-07" db="EMBL/GenBank/DDBJ databases">
        <title>Sorghum-associated microbial communities from plants grown in Nebraska, USA.</title>
        <authorList>
            <person name="Schachtman D."/>
        </authorList>
    </citation>
    <scope>NUCLEOTIDE SEQUENCE [LARGE SCALE GENOMIC DNA]</scope>
    <source>
        <strain evidence="1 2">2980</strain>
    </source>
</reference>
<dbReference type="PROSITE" id="PS51257">
    <property type="entry name" value="PROKAR_LIPOPROTEIN"/>
    <property type="match status" value="1"/>
</dbReference>
<evidence type="ECO:0000313" key="1">
    <source>
        <dbReference type="EMBL" id="MDR6868794.1"/>
    </source>
</evidence>
<keyword evidence="2" id="KW-1185">Reference proteome</keyword>